<dbReference type="Gene3D" id="3.40.50.1100">
    <property type="match status" value="2"/>
</dbReference>
<keyword evidence="6 10" id="KW-0808">Transferase</keyword>
<keyword evidence="8 10" id="KW-0198">Cysteine biosynthesis</keyword>
<keyword evidence="5 10" id="KW-0028">Amino-acid biosynthesis</keyword>
<dbReference type="CDD" id="cd01561">
    <property type="entry name" value="CBS_like"/>
    <property type="match status" value="1"/>
</dbReference>
<comment type="caution">
    <text evidence="12">The sequence shown here is derived from an EMBL/GenBank/DDBJ whole genome shotgun (WGS) entry which is preliminary data.</text>
</comment>
<dbReference type="InterPro" id="IPR036052">
    <property type="entry name" value="TrpB-like_PALP_sf"/>
</dbReference>
<dbReference type="EMBL" id="BAAADS010000018">
    <property type="protein sequence ID" value="GAA0609209.1"/>
    <property type="molecule type" value="Genomic_DNA"/>
</dbReference>
<evidence type="ECO:0000256" key="4">
    <source>
        <dbReference type="ARBA" id="ARBA00012681"/>
    </source>
</evidence>
<dbReference type="InterPro" id="IPR005859">
    <property type="entry name" value="CysK"/>
</dbReference>
<reference evidence="12 13" key="1">
    <citation type="journal article" date="2019" name="Int. J. Syst. Evol. Microbiol.">
        <title>The Global Catalogue of Microorganisms (GCM) 10K type strain sequencing project: providing services to taxonomists for standard genome sequencing and annotation.</title>
        <authorList>
            <consortium name="The Broad Institute Genomics Platform"/>
            <consortium name="The Broad Institute Genome Sequencing Center for Infectious Disease"/>
            <person name="Wu L."/>
            <person name="Ma J."/>
        </authorList>
    </citation>
    <scope>NUCLEOTIDE SEQUENCE [LARGE SCALE GENOMIC DNA]</scope>
    <source>
        <strain evidence="12 13">JCM 15395</strain>
    </source>
</reference>
<protein>
    <recommendedName>
        <fullName evidence="4 10">Cysteine synthase</fullName>
        <ecNumber evidence="4 10">2.5.1.47</ecNumber>
    </recommendedName>
</protein>
<dbReference type="InterPro" id="IPR001216">
    <property type="entry name" value="P-phosphate_BS"/>
</dbReference>
<comment type="catalytic activity">
    <reaction evidence="9 10">
        <text>O-acetyl-L-serine + hydrogen sulfide = L-cysteine + acetate</text>
        <dbReference type="Rhea" id="RHEA:14829"/>
        <dbReference type="ChEBI" id="CHEBI:29919"/>
        <dbReference type="ChEBI" id="CHEBI:30089"/>
        <dbReference type="ChEBI" id="CHEBI:35235"/>
        <dbReference type="ChEBI" id="CHEBI:58340"/>
        <dbReference type="EC" id="2.5.1.47"/>
    </reaction>
</comment>
<evidence type="ECO:0000256" key="2">
    <source>
        <dbReference type="ARBA" id="ARBA00004962"/>
    </source>
</evidence>
<evidence type="ECO:0000256" key="6">
    <source>
        <dbReference type="ARBA" id="ARBA00022679"/>
    </source>
</evidence>
<keyword evidence="7 10" id="KW-0663">Pyridoxal phosphate</keyword>
<dbReference type="SUPFAM" id="SSF53686">
    <property type="entry name" value="Tryptophan synthase beta subunit-like PLP-dependent enzymes"/>
    <property type="match status" value="1"/>
</dbReference>
<gene>
    <name evidence="12" type="primary">cysK_1</name>
    <name evidence="12" type="ORF">GCM10009001_28370</name>
</gene>
<dbReference type="NCBIfam" id="TIGR01139">
    <property type="entry name" value="cysK"/>
    <property type="match status" value="1"/>
</dbReference>
<evidence type="ECO:0000256" key="10">
    <source>
        <dbReference type="RuleBase" id="RU003985"/>
    </source>
</evidence>
<dbReference type="NCBIfam" id="TIGR01136">
    <property type="entry name" value="cysKM"/>
    <property type="match status" value="1"/>
</dbReference>
<dbReference type="RefSeq" id="WP_343814519.1">
    <property type="nucleotide sequence ID" value="NZ_BAAADS010000018.1"/>
</dbReference>
<dbReference type="InterPro" id="IPR005856">
    <property type="entry name" value="Cys_synth"/>
</dbReference>
<evidence type="ECO:0000256" key="3">
    <source>
        <dbReference type="ARBA" id="ARBA00007103"/>
    </source>
</evidence>
<dbReference type="EC" id="2.5.1.47" evidence="4 10"/>
<accession>A0ABN1GDG6</accession>
<proteinExistence type="inferred from homology"/>
<dbReference type="PROSITE" id="PS00901">
    <property type="entry name" value="CYS_SYNTHASE"/>
    <property type="match status" value="1"/>
</dbReference>
<evidence type="ECO:0000256" key="5">
    <source>
        <dbReference type="ARBA" id="ARBA00022605"/>
    </source>
</evidence>
<evidence type="ECO:0000256" key="9">
    <source>
        <dbReference type="ARBA" id="ARBA00047931"/>
    </source>
</evidence>
<evidence type="ECO:0000256" key="8">
    <source>
        <dbReference type="ARBA" id="ARBA00023192"/>
    </source>
</evidence>
<sequence>MRVAENITGLIGETPIVKLNGYADKDSADVYLKLEAMNPGSSVKDRIALAMIEAAEQEGTLKAGDTIIEPTSGNTGIGLAMVAAAKGYKAVLVMPDTMSKERRNLLRAYGAELVLTPGSDGMNGAIKKAEELKNENGYFMPQQFNNEANPEVHARTTGNEIVKQMSDGLDGFVSGIGTGGTITGAGEVLKDNFKDVKIYAVEPEDSAVLSGGSPGPHKLQGLGAGFVPKVLDTDIYDDVIRITNDEAFEATRETAKRDGILGGISSGAAVAAAKKVAKKLGKGKKVLAVLPDNGERYLSTPLFQQDDQ</sequence>
<dbReference type="Proteomes" id="UP001500866">
    <property type="component" value="Unassembled WGS sequence"/>
</dbReference>
<evidence type="ECO:0000256" key="1">
    <source>
        <dbReference type="ARBA" id="ARBA00001933"/>
    </source>
</evidence>
<evidence type="ECO:0000313" key="12">
    <source>
        <dbReference type="EMBL" id="GAA0609209.1"/>
    </source>
</evidence>
<feature type="domain" description="Tryptophan synthase beta chain-like PALP" evidence="11">
    <location>
        <begin position="7"/>
        <end position="292"/>
    </location>
</feature>
<dbReference type="InterPro" id="IPR001926">
    <property type="entry name" value="TrpB-like_PALP"/>
</dbReference>
<evidence type="ECO:0000259" key="11">
    <source>
        <dbReference type="Pfam" id="PF00291"/>
    </source>
</evidence>
<keyword evidence="13" id="KW-1185">Reference proteome</keyword>
<evidence type="ECO:0000256" key="7">
    <source>
        <dbReference type="ARBA" id="ARBA00022898"/>
    </source>
</evidence>
<comment type="cofactor">
    <cofactor evidence="1 10">
        <name>pyridoxal 5'-phosphate</name>
        <dbReference type="ChEBI" id="CHEBI:597326"/>
    </cofactor>
</comment>
<comment type="pathway">
    <text evidence="2">Amino-acid biosynthesis; L-cysteine biosynthesis; L-cysteine from L-serine: step 2/2.</text>
</comment>
<name>A0ABN1GDG6_9BACI</name>
<comment type="similarity">
    <text evidence="3 10">Belongs to the cysteine synthase/cystathionine beta-synthase family.</text>
</comment>
<dbReference type="Pfam" id="PF00291">
    <property type="entry name" value="PALP"/>
    <property type="match status" value="1"/>
</dbReference>
<dbReference type="PANTHER" id="PTHR10314">
    <property type="entry name" value="CYSTATHIONINE BETA-SYNTHASE"/>
    <property type="match status" value="1"/>
</dbReference>
<organism evidence="12 13">
    <name type="scientific">Virgibacillus siamensis</name>
    <dbReference type="NCBI Taxonomy" id="480071"/>
    <lineage>
        <taxon>Bacteria</taxon>
        <taxon>Bacillati</taxon>
        <taxon>Bacillota</taxon>
        <taxon>Bacilli</taxon>
        <taxon>Bacillales</taxon>
        <taxon>Bacillaceae</taxon>
        <taxon>Virgibacillus</taxon>
    </lineage>
</organism>
<evidence type="ECO:0000313" key="13">
    <source>
        <dbReference type="Proteomes" id="UP001500866"/>
    </source>
</evidence>
<dbReference type="InterPro" id="IPR050214">
    <property type="entry name" value="Cys_Synth/Cystath_Beta-Synth"/>
</dbReference>